<evidence type="ECO:0000313" key="4">
    <source>
        <dbReference type="Proteomes" id="UP000501240"/>
    </source>
</evidence>
<feature type="domain" description="Ferric siderophore reductase C-terminal" evidence="2">
    <location>
        <begin position="222"/>
        <end position="241"/>
    </location>
</feature>
<dbReference type="InterPro" id="IPR024726">
    <property type="entry name" value="FhuF_C"/>
</dbReference>
<organism evidence="3 4">
    <name type="scientific">Actinomadura verrucosospora</name>
    <dbReference type="NCBI Taxonomy" id="46165"/>
    <lineage>
        <taxon>Bacteria</taxon>
        <taxon>Bacillati</taxon>
        <taxon>Actinomycetota</taxon>
        <taxon>Actinomycetes</taxon>
        <taxon>Streptosporangiales</taxon>
        <taxon>Thermomonosporaceae</taxon>
        <taxon>Actinomadura</taxon>
    </lineage>
</organism>
<keyword evidence="4" id="KW-1185">Reference proteome</keyword>
<dbReference type="GO" id="GO:0051537">
    <property type="term" value="F:2 iron, 2 sulfur cluster binding"/>
    <property type="evidence" value="ECO:0007669"/>
    <property type="project" value="InterPro"/>
</dbReference>
<evidence type="ECO:0000259" key="2">
    <source>
        <dbReference type="Pfam" id="PF11575"/>
    </source>
</evidence>
<dbReference type="EMBL" id="CP053892">
    <property type="protein sequence ID" value="QKG25920.1"/>
    <property type="molecule type" value="Genomic_DNA"/>
</dbReference>
<dbReference type="Proteomes" id="UP000501240">
    <property type="component" value="Chromosome"/>
</dbReference>
<protein>
    <submittedName>
        <fullName evidence="3">Ferric iron reductase</fullName>
    </submittedName>
</protein>
<reference evidence="3 4" key="1">
    <citation type="submission" date="2020-05" db="EMBL/GenBank/DDBJ databases">
        <title>Actinomadura verrucosospora NRRL-B18236 (PFL_A860) Genome sequencing and assembly.</title>
        <authorList>
            <person name="Samborskyy M."/>
        </authorList>
    </citation>
    <scope>NUCLEOTIDE SEQUENCE [LARGE SCALE GENOMIC DNA]</scope>
    <source>
        <strain evidence="3 4">NRRL:B18236</strain>
    </source>
</reference>
<feature type="region of interest" description="Disordered" evidence="1">
    <location>
        <begin position="36"/>
        <end position="62"/>
    </location>
</feature>
<dbReference type="AlphaFoldDB" id="A0A7D3VXR7"/>
<feature type="compositionally biased region" description="Basic and acidic residues" evidence="1">
    <location>
        <begin position="50"/>
        <end position="62"/>
    </location>
</feature>
<sequence length="256" mass="26870">MPSPMPAGAGEVADALRAAARLGPYFAITLDADGLGDTGRSQGGTEPAEEADRAWRPLPERDPGRLARLTDLYAERLGTSERRVAASILFQGLASRLWSPVVAAASRGVVPDLSSLHWRWAPGAPIALRLAEPRGHRAADTAEAADLVHDEIITGQLEPLRETLPAFVRLADGLLWGNAASALAGGLNVGPRDGARAALVCALLARPPLAGAGTFGPDGFVRRNCCLYYRVPPGGEMCGDCGLRRPPRRAGGPPPR</sequence>
<dbReference type="Pfam" id="PF11575">
    <property type="entry name" value="FhuF_C"/>
    <property type="match status" value="1"/>
</dbReference>
<accession>A0A7D3VXR7</accession>
<evidence type="ECO:0000313" key="3">
    <source>
        <dbReference type="EMBL" id="QKG25920.1"/>
    </source>
</evidence>
<proteinExistence type="predicted"/>
<dbReference type="RefSeq" id="WP_216858105.1">
    <property type="nucleotide sequence ID" value="NZ_CP053892.1"/>
</dbReference>
<name>A0A7D3VXR7_ACTVE</name>
<gene>
    <name evidence="3" type="ORF">ACTIVE_7573</name>
</gene>
<evidence type="ECO:0000256" key="1">
    <source>
        <dbReference type="SAM" id="MobiDB-lite"/>
    </source>
</evidence>